<dbReference type="GO" id="GO:0016740">
    <property type="term" value="F:transferase activity"/>
    <property type="evidence" value="ECO:0007669"/>
    <property type="project" value="UniProtKB-KW"/>
</dbReference>
<evidence type="ECO:0000313" key="3">
    <source>
        <dbReference type="Proteomes" id="UP000239494"/>
    </source>
</evidence>
<dbReference type="AlphaFoldDB" id="A0A2T0SVL4"/>
<evidence type="ECO:0000259" key="1">
    <source>
        <dbReference type="Pfam" id="PF01636"/>
    </source>
</evidence>
<dbReference type="OrthoDB" id="334783at2"/>
<keyword evidence="3" id="KW-1185">Reference proteome</keyword>
<gene>
    <name evidence="2" type="ORF">CLV43_110273</name>
</gene>
<evidence type="ECO:0000313" key="2">
    <source>
        <dbReference type="EMBL" id="PRY37461.1"/>
    </source>
</evidence>
<protein>
    <submittedName>
        <fullName evidence="2">Phosphotransferase family enzyme</fullName>
    </submittedName>
</protein>
<name>A0A2T0SVL4_9PSEU</name>
<comment type="caution">
    <text evidence="2">The sequence shown here is derived from an EMBL/GenBank/DDBJ whole genome shotgun (WGS) entry which is preliminary data.</text>
</comment>
<proteinExistence type="predicted"/>
<dbReference type="EMBL" id="PVTF01000010">
    <property type="protein sequence ID" value="PRY37461.1"/>
    <property type="molecule type" value="Genomic_DNA"/>
</dbReference>
<dbReference type="RefSeq" id="WP_106191815.1">
    <property type="nucleotide sequence ID" value="NZ_PVTF01000010.1"/>
</dbReference>
<dbReference type="SUPFAM" id="SSF56112">
    <property type="entry name" value="Protein kinase-like (PK-like)"/>
    <property type="match status" value="1"/>
</dbReference>
<sequence length="287" mass="30760">MDPDLVEVARERGLVGLRPFARGLEFAVLRATDPAGREVVLRTPSGGRFQGNANDPDVDTRSLLAREERVVRHLAAAGLPVATPVELVLGGRDVLISHYVPDDGGDADPVGLGALLARLHRVPAVAGVPSWRVVPERVVRRWREVAALVPGLPPAPDRRWLSDVLRGRPADSLLHLDVRAPNLRCVGGEVLALLDWSNALVGDPALELARLAEFAALPENGLDADGVLAGYGSPLPEHPSSTLYRLDAAVMLALVFLSEEPDADRGGRAVERLLELRRQLDDPVSAG</sequence>
<reference evidence="2 3" key="1">
    <citation type="submission" date="2018-03" db="EMBL/GenBank/DDBJ databases">
        <title>Genomic Encyclopedia of Archaeal and Bacterial Type Strains, Phase II (KMG-II): from individual species to whole genera.</title>
        <authorList>
            <person name="Goeker M."/>
        </authorList>
    </citation>
    <scope>NUCLEOTIDE SEQUENCE [LARGE SCALE GENOMIC DNA]</scope>
    <source>
        <strain evidence="2 3">DSM 44720</strain>
    </source>
</reference>
<organism evidence="2 3">
    <name type="scientific">Umezawaea tangerina</name>
    <dbReference type="NCBI Taxonomy" id="84725"/>
    <lineage>
        <taxon>Bacteria</taxon>
        <taxon>Bacillati</taxon>
        <taxon>Actinomycetota</taxon>
        <taxon>Actinomycetes</taxon>
        <taxon>Pseudonocardiales</taxon>
        <taxon>Pseudonocardiaceae</taxon>
        <taxon>Umezawaea</taxon>
    </lineage>
</organism>
<feature type="domain" description="Aminoglycoside phosphotransferase" evidence="1">
    <location>
        <begin position="17"/>
        <end position="236"/>
    </location>
</feature>
<dbReference type="Gene3D" id="3.90.1200.10">
    <property type="match status" value="1"/>
</dbReference>
<dbReference type="InterPro" id="IPR011009">
    <property type="entry name" value="Kinase-like_dom_sf"/>
</dbReference>
<dbReference type="Pfam" id="PF01636">
    <property type="entry name" value="APH"/>
    <property type="match status" value="1"/>
</dbReference>
<accession>A0A2T0SVL4</accession>
<dbReference type="Proteomes" id="UP000239494">
    <property type="component" value="Unassembled WGS sequence"/>
</dbReference>
<dbReference type="InterPro" id="IPR002575">
    <property type="entry name" value="Aminoglycoside_PTrfase"/>
</dbReference>
<keyword evidence="2" id="KW-0808">Transferase</keyword>